<dbReference type="InterPro" id="IPR008910">
    <property type="entry name" value="MSC_TM_helix"/>
</dbReference>
<feature type="transmembrane region" description="Helical" evidence="1">
    <location>
        <begin position="345"/>
        <end position="367"/>
    </location>
</feature>
<feature type="transmembrane region" description="Helical" evidence="1">
    <location>
        <begin position="168"/>
        <end position="201"/>
    </location>
</feature>
<feature type="transmembrane region" description="Helical" evidence="1">
    <location>
        <begin position="388"/>
        <end position="409"/>
    </location>
</feature>
<evidence type="ECO:0000313" key="2">
    <source>
        <dbReference type="EMBL" id="HGI86899.1"/>
    </source>
</evidence>
<evidence type="ECO:0000256" key="1">
    <source>
        <dbReference type="SAM" id="Phobius"/>
    </source>
</evidence>
<organism evidence="2">
    <name type="scientific">Ignisphaera aggregans</name>
    <dbReference type="NCBI Taxonomy" id="334771"/>
    <lineage>
        <taxon>Archaea</taxon>
        <taxon>Thermoproteota</taxon>
        <taxon>Thermoprotei</taxon>
        <taxon>Desulfurococcales</taxon>
        <taxon>Desulfurococcaceae</taxon>
        <taxon>Ignisphaera</taxon>
    </lineage>
</organism>
<name>A0A7C4BAX8_9CREN</name>
<protein>
    <submittedName>
        <fullName evidence="2">Uncharacterized protein</fullName>
    </submittedName>
</protein>
<feature type="transmembrane region" description="Helical" evidence="1">
    <location>
        <begin position="137"/>
        <end position="162"/>
    </location>
</feature>
<keyword evidence="1" id="KW-0472">Membrane</keyword>
<sequence>MNCFENVTDVNSNRCGELVSYLEGAPAPGLGGGQSIAIWIEKLLRGCHALIISGCRCMSVEAIVNEFYNALANVVRSIVSAIPAVVLALVVILLGYAIGALVRNAIRFVFNRALWRLLRKTAVGVRLEEAEINLGNILGSVVMAIIVALSILLAINILGFMVGNVGVLIATFINLVIGVLGGVVVLVIGIPLAALGGEYLAKLIGLPLGEKEEGGFVSTLKTVLTLLLVLFVIGLAISVMFGATALLTSLTAVLPAAFAAGVVIIVGYIVGDLVGKALRSVVEKLSKPLEATDIGAALKATGLDTPGLVAGLVKALIIVIAITVGLGMIITAGVAAEILSAVTFYLPRIFGALVILLLGLPLVVILAKYIGRMFKATLKEKYAALGDLVENLIAIGLIAVFITIALNILALPGTFIYAFIIGALVVALGVIVVDTVVDMLKGASPVFARLLPLVGAVFVFVIVYLGLAAVLSQISGAVDVLKVVAYGIAAAMALVLIPIIFYTVRVALREAAQAEAE</sequence>
<feature type="transmembrane region" description="Helical" evidence="1">
    <location>
        <begin position="315"/>
        <end position="339"/>
    </location>
</feature>
<feature type="transmembrane region" description="Helical" evidence="1">
    <location>
        <begin position="483"/>
        <end position="504"/>
    </location>
</feature>
<feature type="transmembrane region" description="Helical" evidence="1">
    <location>
        <begin position="252"/>
        <end position="270"/>
    </location>
</feature>
<dbReference type="AlphaFoldDB" id="A0A7C4BAX8"/>
<feature type="transmembrane region" description="Helical" evidence="1">
    <location>
        <begin position="449"/>
        <end position="471"/>
    </location>
</feature>
<feature type="transmembrane region" description="Helical" evidence="1">
    <location>
        <begin position="78"/>
        <end position="102"/>
    </location>
</feature>
<reference evidence="2" key="1">
    <citation type="journal article" date="2020" name="mSystems">
        <title>Genome- and Community-Level Interaction Insights into Carbon Utilization and Element Cycling Functions of Hydrothermarchaeota in Hydrothermal Sediment.</title>
        <authorList>
            <person name="Zhou Z."/>
            <person name="Liu Y."/>
            <person name="Xu W."/>
            <person name="Pan J."/>
            <person name="Luo Z.H."/>
            <person name="Li M."/>
        </authorList>
    </citation>
    <scope>NUCLEOTIDE SEQUENCE [LARGE SCALE GENOMIC DNA]</scope>
    <source>
        <strain evidence="2">SpSt-732</strain>
    </source>
</reference>
<keyword evidence="1" id="KW-0812">Transmembrane</keyword>
<proteinExistence type="predicted"/>
<dbReference type="EMBL" id="DTFF01000007">
    <property type="protein sequence ID" value="HGI86899.1"/>
    <property type="molecule type" value="Genomic_DNA"/>
</dbReference>
<feature type="transmembrane region" description="Helical" evidence="1">
    <location>
        <begin position="222"/>
        <end position="246"/>
    </location>
</feature>
<feature type="transmembrane region" description="Helical" evidence="1">
    <location>
        <begin position="415"/>
        <end position="437"/>
    </location>
</feature>
<accession>A0A7C4BAX8</accession>
<comment type="caution">
    <text evidence="2">The sequence shown here is derived from an EMBL/GenBank/DDBJ whole genome shotgun (WGS) entry which is preliminary data.</text>
</comment>
<gene>
    <name evidence="2" type="ORF">ENV14_00645</name>
</gene>
<keyword evidence="1" id="KW-1133">Transmembrane helix</keyword>
<dbReference type="Pfam" id="PF05552">
    <property type="entry name" value="MS_channel_1st_1"/>
    <property type="match status" value="2"/>
</dbReference>